<sequence length="33" mass="3783">MRIAETCLEALTMQAAAHRRPTLTTKELIEDLR</sequence>
<geneLocation type="plasmid" evidence="1 2">
    <name>pSfHH103e</name>
</geneLocation>
<gene>
    <name evidence="1" type="ordered locus">SFHH103_06521</name>
</gene>
<dbReference type="AlphaFoldDB" id="G9AIU7"/>
<organism evidence="1 2">
    <name type="scientific">Sinorhizobium fredii (strain HH103)</name>
    <dbReference type="NCBI Taxonomy" id="1117943"/>
    <lineage>
        <taxon>Bacteria</taxon>
        <taxon>Pseudomonadati</taxon>
        <taxon>Pseudomonadota</taxon>
        <taxon>Alphaproteobacteria</taxon>
        <taxon>Hyphomicrobiales</taxon>
        <taxon>Rhizobiaceae</taxon>
        <taxon>Sinorhizobium/Ensifer group</taxon>
        <taxon>Sinorhizobium</taxon>
    </lineage>
</organism>
<accession>G9AIU7</accession>
<evidence type="ECO:0000313" key="2">
    <source>
        <dbReference type="Proteomes" id="UP000007735"/>
    </source>
</evidence>
<keyword evidence="1" id="KW-0614">Plasmid</keyword>
<dbReference type="EMBL" id="HE616899">
    <property type="protein sequence ID" value="CCF00979.1"/>
    <property type="molecule type" value="Genomic_DNA"/>
</dbReference>
<reference evidence="1 2" key="1">
    <citation type="journal article" date="2012" name="J. Bacteriol.">
        <title>Genome sequence of the soybean symbiont Sinorhizobium fredii HH103.</title>
        <authorList>
            <person name="Weidner S."/>
            <person name="Becker A."/>
            <person name="Bonilla I."/>
            <person name="Jaenicke S."/>
            <person name="Lloret J."/>
            <person name="Margaret I."/>
            <person name="Puhler A."/>
            <person name="Ruiz-Sainz J.E."/>
            <person name="Schneiker-Bekel S."/>
            <person name="Szczepanowski R."/>
            <person name="Vinardell J.M."/>
            <person name="Zehner S."/>
            <person name="Gottfert M."/>
        </authorList>
    </citation>
    <scope>NUCLEOTIDE SEQUENCE [LARGE SCALE GENOMIC DNA]</scope>
    <source>
        <strain evidence="1 2">HH103</strain>
        <plasmid evidence="2">pSfHH103e</plasmid>
    </source>
</reference>
<name>G9AIU7_SINF1</name>
<dbReference type="Proteomes" id="UP000007735">
    <property type="component" value="Plasmid pSfHH103e"/>
</dbReference>
<protein>
    <submittedName>
        <fullName evidence="1">Uncharacterized protein</fullName>
    </submittedName>
</protein>
<proteinExistence type="predicted"/>
<evidence type="ECO:0000313" key="1">
    <source>
        <dbReference type="EMBL" id="CCF00979.1"/>
    </source>
</evidence>
<dbReference type="HOGENOM" id="CLU_3383468_0_0_5"/>
<dbReference type="KEGG" id="sfh:SFHH103_06521"/>